<accession>A0AAV4JGS9</accession>
<evidence type="ECO:0000313" key="1">
    <source>
        <dbReference type="EMBL" id="GFS21992.1"/>
    </source>
</evidence>
<evidence type="ECO:0000313" key="2">
    <source>
        <dbReference type="Proteomes" id="UP000762676"/>
    </source>
</evidence>
<sequence>MTIESSSSPPSSSSSCLHHSKTYGVTGTRHHCPVNYACDYSFTVEEVAYADCCSYPTCCLNNDDDGYDDYDDDDNNVGDDDND</sequence>
<comment type="caution">
    <text evidence="1">The sequence shown here is derived from an EMBL/GenBank/DDBJ whole genome shotgun (WGS) entry which is preliminary data.</text>
</comment>
<keyword evidence="2" id="KW-1185">Reference proteome</keyword>
<organism evidence="1 2">
    <name type="scientific">Elysia marginata</name>
    <dbReference type="NCBI Taxonomy" id="1093978"/>
    <lineage>
        <taxon>Eukaryota</taxon>
        <taxon>Metazoa</taxon>
        <taxon>Spiralia</taxon>
        <taxon>Lophotrochozoa</taxon>
        <taxon>Mollusca</taxon>
        <taxon>Gastropoda</taxon>
        <taxon>Heterobranchia</taxon>
        <taxon>Euthyneura</taxon>
        <taxon>Panpulmonata</taxon>
        <taxon>Sacoglossa</taxon>
        <taxon>Placobranchoidea</taxon>
        <taxon>Plakobranchidae</taxon>
        <taxon>Elysia</taxon>
    </lineage>
</organism>
<protein>
    <submittedName>
        <fullName evidence="1">Uncharacterized protein</fullName>
    </submittedName>
</protein>
<dbReference type="Proteomes" id="UP000762676">
    <property type="component" value="Unassembled WGS sequence"/>
</dbReference>
<gene>
    <name evidence="1" type="ORF">ElyMa_006938800</name>
</gene>
<proteinExistence type="predicted"/>
<name>A0AAV4JGS9_9GAST</name>
<dbReference type="EMBL" id="BMAT01013879">
    <property type="protein sequence ID" value="GFS21992.1"/>
    <property type="molecule type" value="Genomic_DNA"/>
</dbReference>
<dbReference type="AlphaFoldDB" id="A0AAV4JGS9"/>
<reference evidence="1 2" key="1">
    <citation type="journal article" date="2021" name="Elife">
        <title>Chloroplast acquisition without the gene transfer in kleptoplastic sea slugs, Plakobranchus ocellatus.</title>
        <authorList>
            <person name="Maeda T."/>
            <person name="Takahashi S."/>
            <person name="Yoshida T."/>
            <person name="Shimamura S."/>
            <person name="Takaki Y."/>
            <person name="Nagai Y."/>
            <person name="Toyoda A."/>
            <person name="Suzuki Y."/>
            <person name="Arimoto A."/>
            <person name="Ishii H."/>
            <person name="Satoh N."/>
            <person name="Nishiyama T."/>
            <person name="Hasebe M."/>
            <person name="Maruyama T."/>
            <person name="Minagawa J."/>
            <person name="Obokata J."/>
            <person name="Shigenobu S."/>
        </authorList>
    </citation>
    <scope>NUCLEOTIDE SEQUENCE [LARGE SCALE GENOMIC DNA]</scope>
</reference>